<comment type="caution">
    <text evidence="1">The sequence shown here is derived from an EMBL/GenBank/DDBJ whole genome shotgun (WGS) entry which is preliminary data.</text>
</comment>
<keyword evidence="2" id="KW-1185">Reference proteome</keyword>
<gene>
    <name evidence="1" type="ORF">TNIN_5531</name>
</gene>
<dbReference type="EMBL" id="BMAV01020874">
    <property type="protein sequence ID" value="GFY74658.1"/>
    <property type="molecule type" value="Genomic_DNA"/>
</dbReference>
<sequence length="75" mass="8944">MNRFGKGKELKTRLPAFFSEGNQFEIGKELRTQCFWFSKRGESVWNWKIICIVAVFFPEKNLCILVFKFFVQLSE</sequence>
<protein>
    <submittedName>
        <fullName evidence="1">Uncharacterized protein</fullName>
    </submittedName>
</protein>
<organism evidence="1 2">
    <name type="scientific">Trichonephila inaurata madagascariensis</name>
    <dbReference type="NCBI Taxonomy" id="2747483"/>
    <lineage>
        <taxon>Eukaryota</taxon>
        <taxon>Metazoa</taxon>
        <taxon>Ecdysozoa</taxon>
        <taxon>Arthropoda</taxon>
        <taxon>Chelicerata</taxon>
        <taxon>Arachnida</taxon>
        <taxon>Araneae</taxon>
        <taxon>Araneomorphae</taxon>
        <taxon>Entelegynae</taxon>
        <taxon>Araneoidea</taxon>
        <taxon>Nephilidae</taxon>
        <taxon>Trichonephila</taxon>
        <taxon>Trichonephila inaurata</taxon>
    </lineage>
</organism>
<evidence type="ECO:0000313" key="1">
    <source>
        <dbReference type="EMBL" id="GFY74658.1"/>
    </source>
</evidence>
<reference evidence="1" key="1">
    <citation type="submission" date="2020-08" db="EMBL/GenBank/DDBJ databases">
        <title>Multicomponent nature underlies the extraordinary mechanical properties of spider dragline silk.</title>
        <authorList>
            <person name="Kono N."/>
            <person name="Nakamura H."/>
            <person name="Mori M."/>
            <person name="Yoshida Y."/>
            <person name="Ohtoshi R."/>
            <person name="Malay A.D."/>
            <person name="Moran D.A.P."/>
            <person name="Tomita M."/>
            <person name="Numata K."/>
            <person name="Arakawa K."/>
        </authorList>
    </citation>
    <scope>NUCLEOTIDE SEQUENCE</scope>
</reference>
<name>A0A8X7CNA6_9ARAC</name>
<evidence type="ECO:0000313" key="2">
    <source>
        <dbReference type="Proteomes" id="UP000886998"/>
    </source>
</evidence>
<proteinExistence type="predicted"/>
<dbReference type="AlphaFoldDB" id="A0A8X7CNA6"/>
<dbReference type="Proteomes" id="UP000886998">
    <property type="component" value="Unassembled WGS sequence"/>
</dbReference>
<accession>A0A8X7CNA6</accession>